<dbReference type="PANTHER" id="PTHR23514">
    <property type="entry name" value="BYPASS OF STOP CODON PROTEIN 6"/>
    <property type="match status" value="1"/>
</dbReference>
<dbReference type="Pfam" id="PF07690">
    <property type="entry name" value="MFS_1"/>
    <property type="match status" value="1"/>
</dbReference>
<feature type="transmembrane region" description="Helical" evidence="7">
    <location>
        <begin position="360"/>
        <end position="380"/>
    </location>
</feature>
<dbReference type="Proteomes" id="UP001180515">
    <property type="component" value="Unassembled WGS sequence"/>
</dbReference>
<feature type="transmembrane region" description="Helical" evidence="7">
    <location>
        <begin position="141"/>
        <end position="157"/>
    </location>
</feature>
<evidence type="ECO:0000313" key="11">
    <source>
        <dbReference type="Proteomes" id="UP000217465"/>
    </source>
</evidence>
<keyword evidence="3" id="KW-0813">Transport</keyword>
<feature type="transmembrane region" description="Helical" evidence="7">
    <location>
        <begin position="293"/>
        <end position="312"/>
    </location>
</feature>
<dbReference type="PANTHER" id="PTHR23514:SF3">
    <property type="entry name" value="BYPASS OF STOP CODON PROTEIN 6"/>
    <property type="match status" value="1"/>
</dbReference>
<dbReference type="EMBL" id="JARQAG010000005">
    <property type="protein sequence ID" value="MDT2731610.1"/>
    <property type="molecule type" value="Genomic_DNA"/>
</dbReference>
<evidence type="ECO:0000313" key="10">
    <source>
        <dbReference type="EMBL" id="PCH10594.1"/>
    </source>
</evidence>
<evidence type="ECO:0000256" key="6">
    <source>
        <dbReference type="ARBA" id="ARBA00023136"/>
    </source>
</evidence>
<feature type="transmembrane region" description="Helical" evidence="7">
    <location>
        <begin position="240"/>
        <end position="261"/>
    </location>
</feature>
<feature type="domain" description="Major facilitator superfamily (MFS) profile" evidence="8">
    <location>
        <begin position="1"/>
        <end position="385"/>
    </location>
</feature>
<dbReference type="GO" id="GO:0005886">
    <property type="term" value="C:plasma membrane"/>
    <property type="evidence" value="ECO:0007669"/>
    <property type="project" value="UniProtKB-SubCell"/>
</dbReference>
<organism evidence="10 11">
    <name type="scientific">Streptococcus parauberis</name>
    <dbReference type="NCBI Taxonomy" id="1348"/>
    <lineage>
        <taxon>Bacteria</taxon>
        <taxon>Bacillati</taxon>
        <taxon>Bacillota</taxon>
        <taxon>Bacilli</taxon>
        <taxon>Lactobacillales</taxon>
        <taxon>Streptococcaceae</taxon>
        <taxon>Streptococcus</taxon>
    </lineage>
</organism>
<dbReference type="SUPFAM" id="SSF103473">
    <property type="entry name" value="MFS general substrate transporter"/>
    <property type="match status" value="1"/>
</dbReference>
<dbReference type="eggNOG" id="COG2807">
    <property type="taxonomic scope" value="Bacteria"/>
</dbReference>
<comment type="caution">
    <text evidence="10">The sequence shown here is derived from an EMBL/GenBank/DDBJ whole genome shotgun (WGS) entry which is preliminary data.</text>
</comment>
<evidence type="ECO:0000256" key="4">
    <source>
        <dbReference type="ARBA" id="ARBA00022692"/>
    </source>
</evidence>
<evidence type="ECO:0000256" key="3">
    <source>
        <dbReference type="ARBA" id="ARBA00022448"/>
    </source>
</evidence>
<protein>
    <submittedName>
        <fullName evidence="9">MFS transporter</fullName>
    </submittedName>
    <submittedName>
        <fullName evidence="10">Major Facilitator Superfamily protein</fullName>
    </submittedName>
</protein>
<dbReference type="InterPro" id="IPR036259">
    <property type="entry name" value="MFS_trans_sf"/>
</dbReference>
<feature type="transmembrane region" description="Helical" evidence="7">
    <location>
        <begin position="324"/>
        <end position="348"/>
    </location>
</feature>
<keyword evidence="6 7" id="KW-0472">Membrane</keyword>
<dbReference type="Gene3D" id="1.20.1250.20">
    <property type="entry name" value="MFS general substrate transporter like domains"/>
    <property type="match status" value="2"/>
</dbReference>
<sequence>MKQLTEKISLLGLSLMMITPFSVSPAISMMLDYYQEQGYASNDVNILFSLPSFAILAILLINPFVSKLLSAKKIVILALLLIAFGGATPVFTQLYRLVFLSRLLLGAGIGLINAKAINIISERFTGKERIQMLGLRSSSEVVGAAVMTTLAGLLISFGWQYAFLIYLFAIIILAMYLLFVPEIKIEQVEENQEIPLTSKQMISLIAMAIYAGFVILVNTSNTLRIPLAIDQLHLGSPAQASLILSLMMLMGILSGICFSSLLSWFHSYLMAVVATSLGLGMFVLYYADNLFMIGLGALLTGFIYSVGVTVIFHTVSETIPANQLTAATTLVLLGCNIGGGGAALVLQWLTSLTNSVIAPYFIYAVLSLILGLGLLIAELIRRKTVRN</sequence>
<dbReference type="InterPro" id="IPR020846">
    <property type="entry name" value="MFS_dom"/>
</dbReference>
<evidence type="ECO:0000313" key="9">
    <source>
        <dbReference type="EMBL" id="MDT2731610.1"/>
    </source>
</evidence>
<dbReference type="EMBL" id="NSGR01000010">
    <property type="protein sequence ID" value="PCH10594.1"/>
    <property type="molecule type" value="Genomic_DNA"/>
</dbReference>
<reference evidence="10 11" key="1">
    <citation type="submission" date="2016-06" db="EMBL/GenBank/DDBJ databases">
        <authorList>
            <person name="Haines A.N."/>
            <person name="Council K.R."/>
        </authorList>
    </citation>
    <scope>NUCLEOTIDE SEQUENCE [LARGE SCALE GENOMIC DNA]</scope>
    <source>
        <strain evidence="10 11">SP158-29</strain>
    </source>
</reference>
<dbReference type="Proteomes" id="UP000217465">
    <property type="component" value="Unassembled WGS sequence"/>
</dbReference>
<feature type="transmembrane region" description="Helical" evidence="7">
    <location>
        <begin position="97"/>
        <end position="120"/>
    </location>
</feature>
<name>A0A0E2UE81_9STRE</name>
<comment type="similarity">
    <text evidence="2">Belongs to the major facilitator superfamily.</text>
</comment>
<reference evidence="9" key="2">
    <citation type="submission" date="2023-03" db="EMBL/GenBank/DDBJ databases">
        <authorList>
            <person name="Shen W."/>
            <person name="Cai J."/>
        </authorList>
    </citation>
    <scope>NUCLEOTIDE SEQUENCE</scope>
    <source>
        <strain evidence="9">P82-2</strain>
    </source>
</reference>
<dbReference type="PROSITE" id="PS50850">
    <property type="entry name" value="MFS"/>
    <property type="match status" value="1"/>
</dbReference>
<evidence type="ECO:0000256" key="5">
    <source>
        <dbReference type="ARBA" id="ARBA00022989"/>
    </source>
</evidence>
<feature type="transmembrane region" description="Helical" evidence="7">
    <location>
        <begin position="74"/>
        <end position="91"/>
    </location>
</feature>
<dbReference type="InterPro" id="IPR011701">
    <property type="entry name" value="MFS"/>
</dbReference>
<dbReference type="OMA" id="QVVTIGL"/>
<keyword evidence="4 7" id="KW-0812">Transmembrane</keyword>
<feature type="transmembrane region" description="Helical" evidence="7">
    <location>
        <begin position="44"/>
        <end position="62"/>
    </location>
</feature>
<feature type="transmembrane region" description="Helical" evidence="7">
    <location>
        <begin position="163"/>
        <end position="180"/>
    </location>
</feature>
<keyword evidence="5 7" id="KW-1133">Transmembrane helix</keyword>
<evidence type="ECO:0000256" key="2">
    <source>
        <dbReference type="ARBA" id="ARBA00008335"/>
    </source>
</evidence>
<dbReference type="InterPro" id="IPR005829">
    <property type="entry name" value="Sugar_transporter_CS"/>
</dbReference>
<dbReference type="GO" id="GO:0022857">
    <property type="term" value="F:transmembrane transporter activity"/>
    <property type="evidence" value="ECO:0007669"/>
    <property type="project" value="InterPro"/>
</dbReference>
<evidence type="ECO:0000259" key="8">
    <source>
        <dbReference type="PROSITE" id="PS50850"/>
    </source>
</evidence>
<comment type="subcellular location">
    <subcellularLocation>
        <location evidence="1">Cell membrane</location>
        <topology evidence="1">Multi-pass membrane protein</topology>
    </subcellularLocation>
</comment>
<dbReference type="RefSeq" id="WP_004235256.1">
    <property type="nucleotide sequence ID" value="NZ_BAWT01000026.1"/>
</dbReference>
<evidence type="ECO:0000256" key="7">
    <source>
        <dbReference type="SAM" id="Phobius"/>
    </source>
</evidence>
<feature type="transmembrane region" description="Helical" evidence="7">
    <location>
        <begin position="201"/>
        <end position="220"/>
    </location>
</feature>
<dbReference type="AlphaFoldDB" id="A0A0E2UE81"/>
<dbReference type="STRING" id="936154.STP_1472"/>
<dbReference type="PROSITE" id="PS00217">
    <property type="entry name" value="SUGAR_TRANSPORT_2"/>
    <property type="match status" value="1"/>
</dbReference>
<proteinExistence type="inferred from homology"/>
<accession>A0A0E2UE81</accession>
<dbReference type="InterPro" id="IPR051788">
    <property type="entry name" value="MFS_Transporter"/>
</dbReference>
<evidence type="ECO:0000256" key="1">
    <source>
        <dbReference type="ARBA" id="ARBA00004651"/>
    </source>
</evidence>
<feature type="transmembrane region" description="Helical" evidence="7">
    <location>
        <begin position="268"/>
        <end position="287"/>
    </location>
</feature>
<gene>
    <name evidence="10" type="ORF">A9Y57_01883</name>
    <name evidence="9" type="ORF">P7G31_05045</name>
</gene>